<organism evidence="1 2">
    <name type="scientific">Methylobacterium oryzihabitans</name>
    <dbReference type="NCBI Taxonomy" id="2499852"/>
    <lineage>
        <taxon>Bacteria</taxon>
        <taxon>Pseudomonadati</taxon>
        <taxon>Pseudomonadota</taxon>
        <taxon>Alphaproteobacteria</taxon>
        <taxon>Hyphomicrobiales</taxon>
        <taxon>Methylobacteriaceae</taxon>
        <taxon>Methylobacterium</taxon>
    </lineage>
</organism>
<dbReference type="EMBL" id="SACP01000026">
    <property type="protein sequence ID" value="RVU14861.1"/>
    <property type="molecule type" value="Genomic_DNA"/>
</dbReference>
<evidence type="ECO:0000313" key="1">
    <source>
        <dbReference type="EMBL" id="RVU14861.1"/>
    </source>
</evidence>
<proteinExistence type="predicted"/>
<comment type="caution">
    <text evidence="1">The sequence shown here is derived from an EMBL/GenBank/DDBJ whole genome shotgun (WGS) entry which is preliminary data.</text>
</comment>
<name>A0A437NXV8_9HYPH</name>
<accession>A0A437NXV8</accession>
<protein>
    <submittedName>
        <fullName evidence="1">Uncharacterized protein</fullName>
    </submittedName>
</protein>
<dbReference type="AlphaFoldDB" id="A0A437NXV8"/>
<dbReference type="Proteomes" id="UP000286997">
    <property type="component" value="Unassembled WGS sequence"/>
</dbReference>
<reference evidence="1 2" key="1">
    <citation type="submission" date="2019-01" db="EMBL/GenBank/DDBJ databases">
        <authorList>
            <person name="Chen W.-M."/>
        </authorList>
    </citation>
    <scope>NUCLEOTIDE SEQUENCE [LARGE SCALE GENOMIC DNA]</scope>
    <source>
        <strain evidence="1 2">TER-1</strain>
    </source>
</reference>
<gene>
    <name evidence="1" type="ORF">EOE48_21585</name>
</gene>
<keyword evidence="2" id="KW-1185">Reference proteome</keyword>
<sequence length="90" mass="9847">MPDLDPTPDAHPTADEAAALARGVPDYFRNRVASDLPLHRRLVDLACRLGGASEMLAEDLEELGQRYLDLSRAVSAALYREEGAERDEPG</sequence>
<evidence type="ECO:0000313" key="2">
    <source>
        <dbReference type="Proteomes" id="UP000286997"/>
    </source>
</evidence>
<dbReference type="RefSeq" id="WP_127732952.1">
    <property type="nucleotide sequence ID" value="NZ_SACP01000026.1"/>
</dbReference>